<comment type="cofactor">
    <cofactor evidence="1">
        <name>Zn(2+)</name>
        <dbReference type="ChEBI" id="CHEBI:29105"/>
    </cofactor>
</comment>
<evidence type="ECO:0000256" key="6">
    <source>
        <dbReference type="ARBA" id="ARBA00023049"/>
    </source>
</evidence>
<evidence type="ECO:0000313" key="9">
    <source>
        <dbReference type="Proteomes" id="UP001238601"/>
    </source>
</evidence>
<sequence>MSNSNAIIGLANRVRSWFPDREFFMRSEGQVRFITISSKVQMTAAALALAALVVCAASVAIAGWTQYRAETERLSLRDREARVATAEERVDAYGADIAAVKDDLNRRMEFLEAMGEALPEDLKAFSSVSDSASEAAETVEKVSAAFPEAAELARIEARQLALVEGLTHYADWRAQRAAAALEKLGLDSASMIRTAERGAMGGPFENLATEADGSIDPRFVRLGLSIARMDALERGLAGVPQVTPAHKDMISSGFGFRRDPFNGGGAMHKGLDFRGAIGTPISAASDGRVSFVGWKGGYGKTVEITHGNGLMTRYAHMSRFNAKVGQRVAAGETIGAIGNTGRSTGPHLHFEVRINNRAVNPRTFLETAPDVLEEIRRSPNPARTK</sequence>
<reference evidence="8 9" key="1">
    <citation type="submission" date="2023-07" db="EMBL/GenBank/DDBJ databases">
        <title>Genomic Encyclopedia of Type Strains, Phase IV (KMG-IV): sequencing the most valuable type-strain genomes for metagenomic binning, comparative biology and taxonomic classification.</title>
        <authorList>
            <person name="Goeker M."/>
        </authorList>
    </citation>
    <scope>NUCLEOTIDE SEQUENCE [LARGE SCALE GENOMIC DNA]</scope>
    <source>
        <strain evidence="8 9">DSM 14432</strain>
    </source>
</reference>
<dbReference type="CDD" id="cd12797">
    <property type="entry name" value="M23_peptidase"/>
    <property type="match status" value="1"/>
</dbReference>
<dbReference type="InterPro" id="IPR050570">
    <property type="entry name" value="Cell_wall_metabolism_enzyme"/>
</dbReference>
<keyword evidence="9" id="KW-1185">Reference proteome</keyword>
<evidence type="ECO:0000256" key="2">
    <source>
        <dbReference type="ARBA" id="ARBA00022670"/>
    </source>
</evidence>
<dbReference type="PANTHER" id="PTHR21666:SF288">
    <property type="entry name" value="CELL DIVISION PROTEIN YTFB"/>
    <property type="match status" value="1"/>
</dbReference>
<protein>
    <submittedName>
        <fullName evidence="8">Murein DD-endopeptidase MepM/ murein hydrolase activator NlpD</fullName>
    </submittedName>
</protein>
<keyword evidence="5" id="KW-0862">Zinc</keyword>
<dbReference type="EMBL" id="JAUSWK010000002">
    <property type="protein sequence ID" value="MDQ0566568.1"/>
    <property type="molecule type" value="Genomic_DNA"/>
</dbReference>
<dbReference type="Pfam" id="PF01551">
    <property type="entry name" value="Peptidase_M23"/>
    <property type="match status" value="1"/>
</dbReference>
<keyword evidence="4 8" id="KW-0378">Hydrolase</keyword>
<evidence type="ECO:0000256" key="3">
    <source>
        <dbReference type="ARBA" id="ARBA00022723"/>
    </source>
</evidence>
<name>A0ABU0NAX2_9SPHN</name>
<comment type="caution">
    <text evidence="8">The sequence shown here is derived from an EMBL/GenBank/DDBJ whole genome shotgun (WGS) entry which is preliminary data.</text>
</comment>
<keyword evidence="3" id="KW-0479">Metal-binding</keyword>
<dbReference type="InterPro" id="IPR011055">
    <property type="entry name" value="Dup_hybrid_motif"/>
</dbReference>
<proteinExistence type="predicted"/>
<dbReference type="SUPFAM" id="SSF51261">
    <property type="entry name" value="Duplicated hybrid motif"/>
    <property type="match status" value="1"/>
</dbReference>
<feature type="domain" description="M23ase beta-sheet core" evidence="7">
    <location>
        <begin position="267"/>
        <end position="361"/>
    </location>
</feature>
<evidence type="ECO:0000259" key="7">
    <source>
        <dbReference type="Pfam" id="PF01551"/>
    </source>
</evidence>
<dbReference type="PANTHER" id="PTHR21666">
    <property type="entry name" value="PEPTIDASE-RELATED"/>
    <property type="match status" value="1"/>
</dbReference>
<evidence type="ECO:0000313" key="8">
    <source>
        <dbReference type="EMBL" id="MDQ0566568.1"/>
    </source>
</evidence>
<evidence type="ECO:0000256" key="5">
    <source>
        <dbReference type="ARBA" id="ARBA00022833"/>
    </source>
</evidence>
<evidence type="ECO:0000256" key="1">
    <source>
        <dbReference type="ARBA" id="ARBA00001947"/>
    </source>
</evidence>
<gene>
    <name evidence="8" type="ORF">QOZ97_002101</name>
</gene>
<dbReference type="GO" id="GO:0016787">
    <property type="term" value="F:hydrolase activity"/>
    <property type="evidence" value="ECO:0007669"/>
    <property type="project" value="UniProtKB-KW"/>
</dbReference>
<organism evidence="8 9">
    <name type="scientific">Qipengyuania citrea</name>
    <dbReference type="NCBI Taxonomy" id="225971"/>
    <lineage>
        <taxon>Bacteria</taxon>
        <taxon>Pseudomonadati</taxon>
        <taxon>Pseudomonadota</taxon>
        <taxon>Alphaproteobacteria</taxon>
        <taxon>Sphingomonadales</taxon>
        <taxon>Erythrobacteraceae</taxon>
        <taxon>Qipengyuania</taxon>
    </lineage>
</organism>
<keyword evidence="6" id="KW-0482">Metalloprotease</keyword>
<accession>A0ABU0NAX2</accession>
<evidence type="ECO:0000256" key="4">
    <source>
        <dbReference type="ARBA" id="ARBA00022801"/>
    </source>
</evidence>
<dbReference type="Proteomes" id="UP001238601">
    <property type="component" value="Unassembled WGS sequence"/>
</dbReference>
<dbReference type="InterPro" id="IPR016047">
    <property type="entry name" value="M23ase_b-sheet_dom"/>
</dbReference>
<dbReference type="Gene3D" id="2.70.70.10">
    <property type="entry name" value="Glucose Permease (Domain IIA)"/>
    <property type="match status" value="1"/>
</dbReference>
<keyword evidence="2" id="KW-0645">Protease</keyword>